<proteinExistence type="predicted"/>
<reference evidence="3" key="1">
    <citation type="submission" date="2016-06" db="EMBL/GenBank/DDBJ databases">
        <title>Parallel loss of symbiosis genes in relatives of nitrogen-fixing non-legume Parasponia.</title>
        <authorList>
            <person name="Van Velzen R."/>
            <person name="Holmer R."/>
            <person name="Bu F."/>
            <person name="Rutten L."/>
            <person name="Van Zeijl A."/>
            <person name="Liu W."/>
            <person name="Santuari L."/>
            <person name="Cao Q."/>
            <person name="Sharma T."/>
            <person name="Shen D."/>
            <person name="Roswanjaya Y."/>
            <person name="Wardhani T."/>
            <person name="Kalhor M.S."/>
            <person name="Jansen J."/>
            <person name="Van den Hoogen J."/>
            <person name="Gungor B."/>
            <person name="Hartog M."/>
            <person name="Hontelez J."/>
            <person name="Verver J."/>
            <person name="Yang W.-C."/>
            <person name="Schijlen E."/>
            <person name="Repin R."/>
            <person name="Schilthuizen M."/>
            <person name="Schranz E."/>
            <person name="Heidstra R."/>
            <person name="Miyata K."/>
            <person name="Fedorova E."/>
            <person name="Kohlen W."/>
            <person name="Bisseling T."/>
            <person name="Smit S."/>
            <person name="Geurts R."/>
        </authorList>
    </citation>
    <scope>NUCLEOTIDE SEQUENCE [LARGE SCALE GENOMIC DNA]</scope>
    <source>
        <strain evidence="3">cv. WU1-14</strain>
    </source>
</reference>
<feature type="compositionally biased region" description="Basic and acidic residues" evidence="1">
    <location>
        <begin position="12"/>
        <end position="25"/>
    </location>
</feature>
<protein>
    <submittedName>
        <fullName evidence="2">Uncharacterized protein</fullName>
    </submittedName>
</protein>
<organism evidence="2 3">
    <name type="scientific">Parasponia andersonii</name>
    <name type="common">Sponia andersonii</name>
    <dbReference type="NCBI Taxonomy" id="3476"/>
    <lineage>
        <taxon>Eukaryota</taxon>
        <taxon>Viridiplantae</taxon>
        <taxon>Streptophyta</taxon>
        <taxon>Embryophyta</taxon>
        <taxon>Tracheophyta</taxon>
        <taxon>Spermatophyta</taxon>
        <taxon>Magnoliopsida</taxon>
        <taxon>eudicotyledons</taxon>
        <taxon>Gunneridae</taxon>
        <taxon>Pentapetalae</taxon>
        <taxon>rosids</taxon>
        <taxon>fabids</taxon>
        <taxon>Rosales</taxon>
        <taxon>Cannabaceae</taxon>
        <taxon>Parasponia</taxon>
    </lineage>
</organism>
<sequence>MLHSGKIPKQLSETHNRRERTHSEHAMKHAQSIFNTINVIYGFVSIHHCTVLIRRSLRMGLGYKIQRKWGWRRRRRKDNTSKWNAITISLQQNASHLRINSLHLQLKPSERSSEFCWWESL</sequence>
<evidence type="ECO:0000313" key="2">
    <source>
        <dbReference type="EMBL" id="PON75704.1"/>
    </source>
</evidence>
<feature type="region of interest" description="Disordered" evidence="1">
    <location>
        <begin position="1"/>
        <end position="25"/>
    </location>
</feature>
<accession>A0A2P5DQY4</accession>
<dbReference type="EMBL" id="JXTB01000022">
    <property type="protein sequence ID" value="PON75704.1"/>
    <property type="molecule type" value="Genomic_DNA"/>
</dbReference>
<feature type="non-terminal residue" evidence="2">
    <location>
        <position position="121"/>
    </location>
</feature>
<name>A0A2P5DQY4_PARAD</name>
<gene>
    <name evidence="2" type="ORF">PanWU01x14_039640</name>
</gene>
<comment type="caution">
    <text evidence="2">The sequence shown here is derived from an EMBL/GenBank/DDBJ whole genome shotgun (WGS) entry which is preliminary data.</text>
</comment>
<evidence type="ECO:0000256" key="1">
    <source>
        <dbReference type="SAM" id="MobiDB-lite"/>
    </source>
</evidence>
<dbReference type="OrthoDB" id="10366737at2759"/>
<evidence type="ECO:0000313" key="3">
    <source>
        <dbReference type="Proteomes" id="UP000237105"/>
    </source>
</evidence>
<dbReference type="Proteomes" id="UP000237105">
    <property type="component" value="Unassembled WGS sequence"/>
</dbReference>
<dbReference type="AlphaFoldDB" id="A0A2P5DQY4"/>
<keyword evidence="3" id="KW-1185">Reference proteome</keyword>